<feature type="compositionally biased region" description="Basic and acidic residues" evidence="1">
    <location>
        <begin position="359"/>
        <end position="369"/>
    </location>
</feature>
<gene>
    <name evidence="2" type="ORF">RDB_LOCUS32893</name>
</gene>
<dbReference type="AlphaFoldDB" id="A0A8H3AY98"/>
<feature type="compositionally biased region" description="Polar residues" evidence="1">
    <location>
        <begin position="271"/>
        <end position="281"/>
    </location>
</feature>
<sequence>MAISTVRLCVNRLHIHRGPVVLRIAQRTFSLNTSLHESGSEESGRELISKRYPNPLLHVQTHTGIRNMAHGLHILRQIEHKFGAIESYLFPRESGTSEYHPTFFFRFQDPKSIRGLAKPFTHFDVPILTSEDKPNHTIGINDVGYLISPDSREFSLARNPDLIRKETSDVADTTSEEDAASSDPSTPTTLKSRYAVRIAISGLSEFPQPFFSHKIINPQEKPRIQRELATLKSAYEVLGPNVGSPSQSEVRPKLQAIEELLEENFNVPQNTLVLSQKNRPQTPIREDNNRSDHTEQPPQPTEHQLFKVHSRRSIRPVSGNPPPDSKIGAEIVAKNDSSAEGVSDASAASPMQSTPRLGAKQERQLEQMRRAAASQVRSVAEKRMVEEEAAKQSKAESEADHIPTVKQELSLWDRFLKR</sequence>
<protein>
    <submittedName>
        <fullName evidence="2">Uncharacterized protein</fullName>
    </submittedName>
</protein>
<organism evidence="2 3">
    <name type="scientific">Rhizoctonia solani</name>
    <dbReference type="NCBI Taxonomy" id="456999"/>
    <lineage>
        <taxon>Eukaryota</taxon>
        <taxon>Fungi</taxon>
        <taxon>Dikarya</taxon>
        <taxon>Basidiomycota</taxon>
        <taxon>Agaricomycotina</taxon>
        <taxon>Agaricomycetes</taxon>
        <taxon>Cantharellales</taxon>
        <taxon>Ceratobasidiaceae</taxon>
        <taxon>Rhizoctonia</taxon>
    </lineage>
</organism>
<dbReference type="EMBL" id="CAJMWZ010001840">
    <property type="protein sequence ID" value="CAE6443499.1"/>
    <property type="molecule type" value="Genomic_DNA"/>
</dbReference>
<reference evidence="2" key="1">
    <citation type="submission" date="2021-01" db="EMBL/GenBank/DDBJ databases">
        <authorList>
            <person name="Kaushik A."/>
        </authorList>
    </citation>
    <scope>NUCLEOTIDE SEQUENCE</scope>
    <source>
        <strain evidence="2">Type strain: AG8-Rh-89/</strain>
    </source>
</reference>
<evidence type="ECO:0000256" key="1">
    <source>
        <dbReference type="SAM" id="MobiDB-lite"/>
    </source>
</evidence>
<proteinExistence type="predicted"/>
<evidence type="ECO:0000313" key="3">
    <source>
        <dbReference type="Proteomes" id="UP000663850"/>
    </source>
</evidence>
<comment type="caution">
    <text evidence="2">The sequence shown here is derived from an EMBL/GenBank/DDBJ whole genome shotgun (WGS) entry which is preliminary data.</text>
</comment>
<name>A0A8H3AY98_9AGAM</name>
<evidence type="ECO:0000313" key="2">
    <source>
        <dbReference type="EMBL" id="CAE6443499.1"/>
    </source>
</evidence>
<dbReference type="Proteomes" id="UP000663850">
    <property type="component" value="Unassembled WGS sequence"/>
</dbReference>
<feature type="region of interest" description="Disordered" evidence="1">
    <location>
        <begin position="271"/>
        <end position="406"/>
    </location>
</feature>
<feature type="compositionally biased region" description="Basic and acidic residues" evidence="1">
    <location>
        <begin position="284"/>
        <end position="295"/>
    </location>
</feature>
<feature type="region of interest" description="Disordered" evidence="1">
    <location>
        <begin position="165"/>
        <end position="188"/>
    </location>
</feature>
<feature type="compositionally biased region" description="Basic and acidic residues" evidence="1">
    <location>
        <begin position="379"/>
        <end position="403"/>
    </location>
</feature>
<accession>A0A8H3AY98</accession>